<dbReference type="PANTHER" id="PTHR39583:SF2">
    <property type="entry name" value="TYPE II SECRETION SYSTEM PROTEIN J"/>
    <property type="match status" value="1"/>
</dbReference>
<evidence type="ECO:0000256" key="1">
    <source>
        <dbReference type="ARBA" id="ARBA00004377"/>
    </source>
</evidence>
<proteinExistence type="predicted"/>
<reference evidence="9 10" key="1">
    <citation type="submission" date="2023-11" db="EMBL/GenBank/DDBJ databases">
        <title>Gilvimarinus fulvus sp. nov., isolated from the surface of Kelp.</title>
        <authorList>
            <person name="Sun Y.Y."/>
            <person name="Gong Y."/>
            <person name="Du Z.J."/>
        </authorList>
    </citation>
    <scope>NUCLEOTIDE SEQUENCE [LARGE SCALE GENOMIC DNA]</scope>
    <source>
        <strain evidence="9 10">SDUM040013</strain>
    </source>
</reference>
<dbReference type="RefSeq" id="WP_302721465.1">
    <property type="nucleotide sequence ID" value="NZ_JAULRU010000319.1"/>
</dbReference>
<comment type="caution">
    <text evidence="9">The sequence shown here is derived from an EMBL/GenBank/DDBJ whole genome shotgun (WGS) entry which is preliminary data.</text>
</comment>
<evidence type="ECO:0000256" key="6">
    <source>
        <dbReference type="ARBA" id="ARBA00022989"/>
    </source>
</evidence>
<keyword evidence="2" id="KW-1003">Cell membrane</keyword>
<accession>A0ABU4RYF5</accession>
<dbReference type="InterPro" id="IPR045584">
    <property type="entry name" value="Pilin-like"/>
</dbReference>
<evidence type="ECO:0000313" key="9">
    <source>
        <dbReference type="EMBL" id="MDX6849227.1"/>
    </source>
</evidence>
<sequence length="191" mass="22086">MNSHKGFTLIEMVVALTILSLVVMATLTGMRTLALTQTKLEHRADNNAELRAVNGFIRRLLMQAKPVPMFMFGRSEGHYFYGEANELIFASPMPIPGQQGGLFAMRISRDQDKLWLQLREGINFVIWGEEEAYLLADKVEDFTVSYRKDRYSPWQEQWNRNAEQYPPGFVKIALKVSGRYWPELIIPVRGW</sequence>
<dbReference type="EMBL" id="JAXAFO010000010">
    <property type="protein sequence ID" value="MDX6849227.1"/>
    <property type="molecule type" value="Genomic_DNA"/>
</dbReference>
<keyword evidence="4" id="KW-0997">Cell inner membrane</keyword>
<dbReference type="NCBIfam" id="TIGR02532">
    <property type="entry name" value="IV_pilin_GFxxxE"/>
    <property type="match status" value="1"/>
</dbReference>
<keyword evidence="10" id="KW-1185">Reference proteome</keyword>
<evidence type="ECO:0000256" key="2">
    <source>
        <dbReference type="ARBA" id="ARBA00022475"/>
    </source>
</evidence>
<keyword evidence="5 8" id="KW-0812">Transmembrane</keyword>
<evidence type="ECO:0000256" key="3">
    <source>
        <dbReference type="ARBA" id="ARBA00022481"/>
    </source>
</evidence>
<evidence type="ECO:0000256" key="5">
    <source>
        <dbReference type="ARBA" id="ARBA00022692"/>
    </source>
</evidence>
<evidence type="ECO:0000256" key="8">
    <source>
        <dbReference type="SAM" id="Phobius"/>
    </source>
</evidence>
<dbReference type="InterPro" id="IPR051621">
    <property type="entry name" value="T2SS_protein_J"/>
</dbReference>
<dbReference type="InterPro" id="IPR012902">
    <property type="entry name" value="N_methyl_site"/>
</dbReference>
<keyword evidence="7 8" id="KW-0472">Membrane</keyword>
<dbReference type="PROSITE" id="PS00409">
    <property type="entry name" value="PROKAR_NTER_METHYL"/>
    <property type="match status" value="1"/>
</dbReference>
<evidence type="ECO:0000256" key="4">
    <source>
        <dbReference type="ARBA" id="ARBA00022519"/>
    </source>
</evidence>
<evidence type="ECO:0000313" key="10">
    <source>
        <dbReference type="Proteomes" id="UP001273505"/>
    </source>
</evidence>
<dbReference type="Pfam" id="PF07963">
    <property type="entry name" value="N_methyl"/>
    <property type="match status" value="1"/>
</dbReference>
<feature type="transmembrane region" description="Helical" evidence="8">
    <location>
        <begin position="6"/>
        <end position="27"/>
    </location>
</feature>
<name>A0ABU4RYF5_9GAMM</name>
<keyword evidence="3" id="KW-0488">Methylation</keyword>
<comment type="subcellular location">
    <subcellularLocation>
        <location evidence="1">Cell inner membrane</location>
        <topology evidence="1">Single-pass membrane protein</topology>
    </subcellularLocation>
</comment>
<dbReference type="SUPFAM" id="SSF54523">
    <property type="entry name" value="Pili subunits"/>
    <property type="match status" value="1"/>
</dbReference>
<dbReference type="PANTHER" id="PTHR39583">
    <property type="entry name" value="TYPE II SECRETION SYSTEM PROTEIN J-RELATED"/>
    <property type="match status" value="1"/>
</dbReference>
<keyword evidence="6 8" id="KW-1133">Transmembrane helix</keyword>
<dbReference type="Proteomes" id="UP001273505">
    <property type="component" value="Unassembled WGS sequence"/>
</dbReference>
<organism evidence="9 10">
    <name type="scientific">Gilvimarinus gilvus</name>
    <dbReference type="NCBI Taxonomy" id="3058038"/>
    <lineage>
        <taxon>Bacteria</taxon>
        <taxon>Pseudomonadati</taxon>
        <taxon>Pseudomonadota</taxon>
        <taxon>Gammaproteobacteria</taxon>
        <taxon>Cellvibrionales</taxon>
        <taxon>Cellvibrionaceae</taxon>
        <taxon>Gilvimarinus</taxon>
    </lineage>
</organism>
<evidence type="ECO:0000256" key="7">
    <source>
        <dbReference type="ARBA" id="ARBA00023136"/>
    </source>
</evidence>
<gene>
    <name evidence="9" type="ORF">SCD92_07635</name>
</gene>
<protein>
    <submittedName>
        <fullName evidence="9">Prepilin-type N-terminal cleavage/methylation domain-containing protein</fullName>
    </submittedName>
</protein>